<dbReference type="EMBL" id="FLQR01000001">
    <property type="protein sequence ID" value="SBS69834.1"/>
    <property type="molecule type" value="Genomic_DNA"/>
</dbReference>
<evidence type="ECO:0000313" key="2">
    <source>
        <dbReference type="EMBL" id="SBS69834.1"/>
    </source>
</evidence>
<feature type="transmembrane region" description="Helical" evidence="1">
    <location>
        <begin position="50"/>
        <end position="70"/>
    </location>
</feature>
<gene>
    <name evidence="2" type="ORF">MIPYR_10015</name>
</gene>
<keyword evidence="1" id="KW-0812">Transmembrane</keyword>
<proteinExistence type="predicted"/>
<reference evidence="2" key="1">
    <citation type="submission" date="2016-03" db="EMBL/GenBank/DDBJ databases">
        <authorList>
            <person name="Ploux O."/>
        </authorList>
    </citation>
    <scope>NUCLEOTIDE SEQUENCE</scope>
    <source>
        <strain evidence="2">UC1</strain>
    </source>
</reference>
<keyword evidence="1" id="KW-0472">Membrane</keyword>
<feature type="transmembrane region" description="Helical" evidence="1">
    <location>
        <begin position="76"/>
        <end position="97"/>
    </location>
</feature>
<dbReference type="AlphaFoldDB" id="A0A1Y5NTV9"/>
<name>A0A1Y5NTV9_9MICO</name>
<organism evidence="2">
    <name type="scientific">uncultured Microbacterium sp</name>
    <dbReference type="NCBI Taxonomy" id="191216"/>
    <lineage>
        <taxon>Bacteria</taxon>
        <taxon>Bacillati</taxon>
        <taxon>Actinomycetota</taxon>
        <taxon>Actinomycetes</taxon>
        <taxon>Micrococcales</taxon>
        <taxon>Microbacteriaceae</taxon>
        <taxon>Microbacterium</taxon>
        <taxon>environmental samples</taxon>
    </lineage>
</organism>
<keyword evidence="1" id="KW-1133">Transmembrane helix</keyword>
<feature type="transmembrane region" description="Helical" evidence="1">
    <location>
        <begin position="144"/>
        <end position="165"/>
    </location>
</feature>
<protein>
    <submittedName>
        <fullName evidence="2">Uncharacterized protein</fullName>
    </submittedName>
</protein>
<sequence>MGMRILRWFGAARPARPAVTDVAAIEKRIQVLLESTRRERDRAAARMDGIQTRATVLIGAAGILGGIQGGRTDTSTWGIVGIVLSVLAAVAGLALLWPLKVLGITNQEFFATMLDYHPVDLQEAILRNELTAARHTQTRLKVRSWTLIVGFTLLAGAWGTSLLALTGASVNPPTDPPIRVEIVE</sequence>
<evidence type="ECO:0000256" key="1">
    <source>
        <dbReference type="SAM" id="Phobius"/>
    </source>
</evidence>
<accession>A0A1Y5NTV9</accession>